<dbReference type="Proteomes" id="UP001345963">
    <property type="component" value="Unassembled WGS sequence"/>
</dbReference>
<feature type="region of interest" description="Disordered" evidence="1">
    <location>
        <begin position="1"/>
        <end position="37"/>
    </location>
</feature>
<evidence type="ECO:0000313" key="3">
    <source>
        <dbReference type="Proteomes" id="UP001345963"/>
    </source>
</evidence>
<comment type="caution">
    <text evidence="2">The sequence shown here is derived from an EMBL/GenBank/DDBJ whole genome shotgun (WGS) entry which is preliminary data.</text>
</comment>
<dbReference type="EMBL" id="JAHUTI010088747">
    <property type="protein sequence ID" value="MED6260273.1"/>
    <property type="molecule type" value="Genomic_DNA"/>
</dbReference>
<reference evidence="2 3" key="1">
    <citation type="submission" date="2021-07" db="EMBL/GenBank/DDBJ databases">
        <authorList>
            <person name="Palmer J.M."/>
        </authorList>
    </citation>
    <scope>NUCLEOTIDE SEQUENCE [LARGE SCALE GENOMIC DNA]</scope>
    <source>
        <strain evidence="2 3">AT_MEX2019</strain>
        <tissue evidence="2">Muscle</tissue>
    </source>
</reference>
<name>A0ABU7CBX8_9TELE</name>
<gene>
    <name evidence="2" type="ORF">ATANTOWER_010667</name>
</gene>
<organism evidence="2 3">
    <name type="scientific">Ataeniobius toweri</name>
    <dbReference type="NCBI Taxonomy" id="208326"/>
    <lineage>
        <taxon>Eukaryota</taxon>
        <taxon>Metazoa</taxon>
        <taxon>Chordata</taxon>
        <taxon>Craniata</taxon>
        <taxon>Vertebrata</taxon>
        <taxon>Euteleostomi</taxon>
        <taxon>Actinopterygii</taxon>
        <taxon>Neopterygii</taxon>
        <taxon>Teleostei</taxon>
        <taxon>Neoteleostei</taxon>
        <taxon>Acanthomorphata</taxon>
        <taxon>Ovalentaria</taxon>
        <taxon>Atherinomorphae</taxon>
        <taxon>Cyprinodontiformes</taxon>
        <taxon>Goodeidae</taxon>
        <taxon>Ataeniobius</taxon>
    </lineage>
</organism>
<evidence type="ECO:0000313" key="2">
    <source>
        <dbReference type="EMBL" id="MED6260273.1"/>
    </source>
</evidence>
<proteinExistence type="predicted"/>
<evidence type="ECO:0000256" key="1">
    <source>
        <dbReference type="SAM" id="MobiDB-lite"/>
    </source>
</evidence>
<sequence>MLPPVQPHPCSATGRSTDGAQTRGRDTSPPPHSGVSLRQLLLSPSREKTFIIMTAHTHTEQDKTMLQLAMCEDDSIASYITHTVHVFQLNNNIMSKNIRKIKVLFDILLSCRAK</sequence>
<protein>
    <submittedName>
        <fullName evidence="2">Uncharacterized protein</fullName>
    </submittedName>
</protein>
<accession>A0ABU7CBX8</accession>
<keyword evidence="3" id="KW-1185">Reference proteome</keyword>